<keyword evidence="10" id="KW-1185">Reference proteome</keyword>
<dbReference type="Proteomes" id="UP000325113">
    <property type="component" value="Unassembled WGS sequence"/>
</dbReference>
<dbReference type="PANTHER" id="PTHR21694:SF18">
    <property type="entry name" value="COILED-COIL DOMAIN-CONTAINING PROTEIN 63"/>
    <property type="match status" value="1"/>
</dbReference>
<feature type="coiled-coil region" evidence="2">
    <location>
        <begin position="55"/>
        <end position="89"/>
    </location>
</feature>
<evidence type="ECO:0000256" key="2">
    <source>
        <dbReference type="SAM" id="Coils"/>
    </source>
</evidence>
<name>A0A5A8EKC7_CAFRO</name>
<evidence type="ECO:0000313" key="9">
    <source>
        <dbReference type="Proteomes" id="UP000322899"/>
    </source>
</evidence>
<sequence length="741" mass="80732">MADAIFRAVVLTKHKREEQRQLEEGRAVKRSSGKSTTFDDATRLEAEKLAILKQMTKDRELLNKSKAKIAQYREEEASLRAELAKTSAMFLEPGKSTATVMTKDKDGADVKKTVVVKPLGTRDAVSETRRILARRLAKLKQEFQVTEVKFNKQKGANDELREQVNSLRREANTFDGLFDKLCNELLEVKTKTESTQRQIQDAYAARDSTRAEAQSVLDAMQRDRKAAKQEFEQQTLALQEADKALVSKSQPAIGMLTPEEESLLKAKITELAAKVQEHKTRLAKAKAKAATFEDAMEQLRDATAYESLDELVAQMTACEEEKFDKASAVARLIGEVETLEKEIEHLRDEYREKQTKTAERLQSTTEQVASLHHLVSSAHVTIKADKKAVAMAREELANVMPLVSDLFYAAGCHTVFDEAFVPSSSLRQRSFMIPNTGIGSHPSSAKGAFVSTLPAVGLEEEGEDETESSPSSPQPRSSPPAMTTIPGVDVGSGLLEEPRGDHGSDSSSTSSSSELQDNPVGSRASFALSASAGPRRASSFYPGDDKPSRTPSSRRSLAMRMFSRIPAFRHVIDEGVNQHTLHQFMSVLDQKTAELVQHFVYLLHKGQVSVSRSRPVAGRPLPPPPGSPGADEVSPAVVLEEAKQMTVHALVGPSEASGAVARSLTSSALLASMLNTDMGAAASATGEADDARPFSLEEMRQQASATLSSSEFAAYKKASIEAASELARRRSGKSSASLPRS</sequence>
<evidence type="ECO:0000259" key="4">
    <source>
        <dbReference type="Pfam" id="PF21773"/>
    </source>
</evidence>
<evidence type="ECO:0000313" key="5">
    <source>
        <dbReference type="EMBL" id="KAA0157637.1"/>
    </source>
</evidence>
<dbReference type="Proteomes" id="UP000323011">
    <property type="component" value="Unassembled WGS sequence"/>
</dbReference>
<feature type="coiled-coil region" evidence="2">
    <location>
        <begin position="329"/>
        <end position="356"/>
    </location>
</feature>
<accession>A0A5A8EKC7</accession>
<gene>
    <name evidence="8" type="ORF">FNF27_00480</name>
    <name evidence="7" type="ORF">FNF28_00374</name>
    <name evidence="5" type="ORF">FNF29_00213</name>
    <name evidence="6" type="ORF">FNF31_01864</name>
</gene>
<keyword evidence="1 2" id="KW-0175">Coiled coil</keyword>
<evidence type="ECO:0000256" key="3">
    <source>
        <dbReference type="SAM" id="MobiDB-lite"/>
    </source>
</evidence>
<feature type="region of interest" description="Disordered" evidence="3">
    <location>
        <begin position="612"/>
        <end position="633"/>
    </location>
</feature>
<feature type="coiled-coil region" evidence="2">
    <location>
        <begin position="122"/>
        <end position="177"/>
    </location>
</feature>
<dbReference type="EMBL" id="VLTN01000001">
    <property type="protein sequence ID" value="KAA0157637.1"/>
    <property type="molecule type" value="Genomic_DNA"/>
</dbReference>
<feature type="domain" description="ODAD1 central coiled coil region" evidence="4">
    <location>
        <begin position="135"/>
        <end position="414"/>
    </location>
</feature>
<dbReference type="InterPro" id="IPR051876">
    <property type="entry name" value="ODA-DC/CCD"/>
</dbReference>
<feature type="region of interest" description="Disordered" evidence="3">
    <location>
        <begin position="457"/>
        <end position="556"/>
    </location>
</feature>
<evidence type="ECO:0000313" key="8">
    <source>
        <dbReference type="EMBL" id="KAA0177932.1"/>
    </source>
</evidence>
<dbReference type="Proteomes" id="UP000324907">
    <property type="component" value="Unassembled WGS sequence"/>
</dbReference>
<dbReference type="Proteomes" id="UP000322899">
    <property type="component" value="Unassembled WGS sequence"/>
</dbReference>
<evidence type="ECO:0000313" key="10">
    <source>
        <dbReference type="Proteomes" id="UP000323011"/>
    </source>
</evidence>
<feature type="coiled-coil region" evidence="2">
    <location>
        <begin position="268"/>
        <end position="302"/>
    </location>
</feature>
<organism evidence="8 9">
    <name type="scientific">Cafeteria roenbergensis</name>
    <name type="common">Marine flagellate</name>
    <dbReference type="NCBI Taxonomy" id="33653"/>
    <lineage>
        <taxon>Eukaryota</taxon>
        <taxon>Sar</taxon>
        <taxon>Stramenopiles</taxon>
        <taxon>Bigyra</taxon>
        <taxon>Opalozoa</taxon>
        <taxon>Bicosoecida</taxon>
        <taxon>Cafeteriaceae</taxon>
        <taxon>Cafeteria</taxon>
    </lineage>
</organism>
<dbReference type="Pfam" id="PF21773">
    <property type="entry name" value="ODAD1_CC"/>
    <property type="match status" value="1"/>
</dbReference>
<comment type="caution">
    <text evidence="8">The sequence shown here is derived from an EMBL/GenBank/DDBJ whole genome shotgun (WGS) entry which is preliminary data.</text>
</comment>
<dbReference type="PANTHER" id="PTHR21694">
    <property type="entry name" value="COILED-COIL DOMAIN-CONTAINING PROTEIN 63"/>
    <property type="match status" value="1"/>
</dbReference>
<evidence type="ECO:0000313" key="7">
    <source>
        <dbReference type="EMBL" id="KAA0172057.1"/>
    </source>
</evidence>
<reference evidence="9 10" key="1">
    <citation type="submission" date="2019-07" db="EMBL/GenBank/DDBJ databases">
        <title>Genomes of Cafeteria roenbergensis.</title>
        <authorList>
            <person name="Fischer M.G."/>
            <person name="Hackl T."/>
            <person name="Roman M."/>
        </authorList>
    </citation>
    <scope>NUCLEOTIDE SEQUENCE [LARGE SCALE GENOMIC DNA]</scope>
    <source>
        <strain evidence="5 10">BVI</strain>
        <strain evidence="6 12">Cflag</strain>
        <strain evidence="8 9">E4-10P</strain>
        <strain evidence="7 11">RCC970-E3</strain>
    </source>
</reference>
<evidence type="ECO:0000313" key="11">
    <source>
        <dbReference type="Proteomes" id="UP000324907"/>
    </source>
</evidence>
<dbReference type="EMBL" id="VLTM01000012">
    <property type="protein sequence ID" value="KAA0165519.1"/>
    <property type="molecule type" value="Genomic_DNA"/>
</dbReference>
<proteinExistence type="predicted"/>
<dbReference type="EMBL" id="VLTO01000002">
    <property type="protein sequence ID" value="KAA0177932.1"/>
    <property type="molecule type" value="Genomic_DNA"/>
</dbReference>
<evidence type="ECO:0000313" key="6">
    <source>
        <dbReference type="EMBL" id="KAA0165519.1"/>
    </source>
</evidence>
<dbReference type="InterPro" id="IPR049258">
    <property type="entry name" value="ODAD1_CC"/>
</dbReference>
<dbReference type="AlphaFoldDB" id="A0A5A8EKC7"/>
<evidence type="ECO:0000256" key="1">
    <source>
        <dbReference type="ARBA" id="ARBA00023054"/>
    </source>
</evidence>
<feature type="compositionally biased region" description="Acidic residues" evidence="3">
    <location>
        <begin position="458"/>
        <end position="467"/>
    </location>
</feature>
<feature type="coiled-coil region" evidence="2">
    <location>
        <begin position="210"/>
        <end position="244"/>
    </location>
</feature>
<protein>
    <recommendedName>
        <fullName evidence="4">ODAD1 central coiled coil region domain-containing protein</fullName>
    </recommendedName>
</protein>
<dbReference type="EMBL" id="VLTL01000003">
    <property type="protein sequence ID" value="KAA0172057.1"/>
    <property type="molecule type" value="Genomic_DNA"/>
</dbReference>
<dbReference type="Gene3D" id="1.10.287.1490">
    <property type="match status" value="1"/>
</dbReference>
<evidence type="ECO:0000313" key="12">
    <source>
        <dbReference type="Proteomes" id="UP000325113"/>
    </source>
</evidence>